<keyword evidence="3" id="KW-1185">Reference proteome</keyword>
<dbReference type="InterPro" id="IPR018714">
    <property type="entry name" value="DUF2237"/>
</dbReference>
<evidence type="ECO:0000313" key="3">
    <source>
        <dbReference type="Proteomes" id="UP000244727"/>
    </source>
</evidence>
<feature type="compositionally biased region" description="Polar residues" evidence="1">
    <location>
        <begin position="1"/>
        <end position="14"/>
    </location>
</feature>
<dbReference type="PANTHER" id="PTHR37466">
    <property type="entry name" value="SLR1628 PROTEIN"/>
    <property type="match status" value="1"/>
</dbReference>
<dbReference type="RefSeq" id="WP_108384101.1">
    <property type="nucleotide sequence ID" value="NZ_CP028858.1"/>
</dbReference>
<sequence length="129" mass="14189">MTNSESETSDQQSVLGEPLEPCSVDPVTGYLRDGYCRDVTGDRGEHCLCAELTAEFLEYSAERGNDLRTPQPALDFPGLDPGDRWCLCVDRWIEALAADCAPPVVLAATHEHALDRIERETLDDHAVEG</sequence>
<dbReference type="PANTHER" id="PTHR37466:SF1">
    <property type="entry name" value="SLR1628 PROTEIN"/>
    <property type="match status" value="1"/>
</dbReference>
<dbReference type="Gene3D" id="3.30.56.110">
    <property type="entry name" value="Protein of unknown function DUF2237"/>
    <property type="match status" value="1"/>
</dbReference>
<gene>
    <name evidence="2" type="ORF">HARCEL1_05555</name>
</gene>
<evidence type="ECO:0000256" key="1">
    <source>
        <dbReference type="SAM" id="MobiDB-lite"/>
    </source>
</evidence>
<dbReference type="Pfam" id="PF09996">
    <property type="entry name" value="DUF2237"/>
    <property type="match status" value="1"/>
</dbReference>
<dbReference type="GeneID" id="36511952"/>
<dbReference type="KEGG" id="harc:HARCEL1_05555"/>
<dbReference type="Proteomes" id="UP000244727">
    <property type="component" value="Chromosome"/>
</dbReference>
<evidence type="ECO:0000313" key="2">
    <source>
        <dbReference type="EMBL" id="AWB28648.1"/>
    </source>
</evidence>
<organism evidence="2 3">
    <name type="scientific">Halococcoides cellulosivorans</name>
    <dbReference type="NCBI Taxonomy" id="1679096"/>
    <lineage>
        <taxon>Archaea</taxon>
        <taxon>Methanobacteriati</taxon>
        <taxon>Methanobacteriota</taxon>
        <taxon>Stenosarchaea group</taxon>
        <taxon>Halobacteria</taxon>
        <taxon>Halobacteriales</taxon>
        <taxon>Haloarculaceae</taxon>
        <taxon>Halococcoides</taxon>
    </lineage>
</organism>
<reference evidence="2 3" key="1">
    <citation type="submission" date="2018-04" db="EMBL/GenBank/DDBJ databases">
        <title>Halococcoides cellulosivorans gen. nov., sp. nov., an extremely halophilic cellulose-utilizing haloarchaeon from hypersaline lakes.</title>
        <authorList>
            <person name="Sorokin D.Y."/>
            <person name="Toshchakov S.V."/>
            <person name="Samarov N.I."/>
            <person name="Korzhenkov A."/>
            <person name="Kublanov I.V."/>
        </authorList>
    </citation>
    <scope>NUCLEOTIDE SEQUENCE [LARGE SCALE GENOMIC DNA]</scope>
    <source>
        <strain evidence="2 3">HArcel1</strain>
    </source>
</reference>
<protein>
    <submittedName>
        <fullName evidence="2">DUF2237 domain-containing protein</fullName>
    </submittedName>
</protein>
<feature type="region of interest" description="Disordered" evidence="1">
    <location>
        <begin position="1"/>
        <end position="21"/>
    </location>
</feature>
<dbReference type="EMBL" id="CP028858">
    <property type="protein sequence ID" value="AWB28648.1"/>
    <property type="molecule type" value="Genomic_DNA"/>
</dbReference>
<name>A0A2R4X4D7_9EURY</name>
<dbReference type="AlphaFoldDB" id="A0A2R4X4D7"/>
<accession>A0A2R4X4D7</accession>
<proteinExistence type="predicted"/>